<gene>
    <name evidence="2" type="ORF">BO78DRAFT_67335</name>
</gene>
<evidence type="ECO:0000313" key="2">
    <source>
        <dbReference type="EMBL" id="PYI12098.1"/>
    </source>
</evidence>
<keyword evidence="1" id="KW-1133">Transmembrane helix</keyword>
<protein>
    <submittedName>
        <fullName evidence="2">Uncharacterized protein</fullName>
    </submittedName>
</protein>
<keyword evidence="1" id="KW-0472">Membrane</keyword>
<keyword evidence="3" id="KW-1185">Reference proteome</keyword>
<keyword evidence="1" id="KW-0812">Transmembrane</keyword>
<proteinExistence type="predicted"/>
<name>A0A319EVX1_ASPSB</name>
<accession>A0A319EVX1</accession>
<evidence type="ECO:0000313" key="3">
    <source>
        <dbReference type="Proteomes" id="UP000248423"/>
    </source>
</evidence>
<sequence>MVPAYPNKSSLLPVPLFLSLSLSLSLYIRSPGPRVDVSTKYHYLLSRQLVIRLFYHVSLTLALRLLESLLGLSNVIWIRIVGPGKFASPHGNQPKWEGISLSPPCRWRATIDCQIIPPKLFGLILFVCLFILLCIVFHLVSICSPPPPLFFSGN</sequence>
<dbReference type="Proteomes" id="UP000248423">
    <property type="component" value="Unassembled WGS sequence"/>
</dbReference>
<reference evidence="2 3" key="1">
    <citation type="submission" date="2018-02" db="EMBL/GenBank/DDBJ databases">
        <title>The genomes of Aspergillus section Nigri reveals drivers in fungal speciation.</title>
        <authorList>
            <consortium name="DOE Joint Genome Institute"/>
            <person name="Vesth T.C."/>
            <person name="Nybo J."/>
            <person name="Theobald S."/>
            <person name="Brandl J."/>
            <person name="Frisvad J.C."/>
            <person name="Nielsen K.F."/>
            <person name="Lyhne E.K."/>
            <person name="Kogle M.E."/>
            <person name="Kuo A."/>
            <person name="Riley R."/>
            <person name="Clum A."/>
            <person name="Nolan M."/>
            <person name="Lipzen A."/>
            <person name="Salamov A."/>
            <person name="Henrissat B."/>
            <person name="Wiebenga A."/>
            <person name="De vries R.P."/>
            <person name="Grigoriev I.V."/>
            <person name="Mortensen U.H."/>
            <person name="Andersen M.R."/>
            <person name="Baker S.E."/>
        </authorList>
    </citation>
    <scope>NUCLEOTIDE SEQUENCE [LARGE SCALE GENOMIC DNA]</scope>
    <source>
        <strain evidence="2 3">CBS 121057</strain>
    </source>
</reference>
<feature type="transmembrane region" description="Helical" evidence="1">
    <location>
        <begin position="120"/>
        <end position="140"/>
    </location>
</feature>
<dbReference type="VEuPathDB" id="FungiDB:BO78DRAFT_67335"/>
<dbReference type="EMBL" id="KZ826316">
    <property type="protein sequence ID" value="PYI12098.1"/>
    <property type="molecule type" value="Genomic_DNA"/>
</dbReference>
<organism evidence="2 3">
    <name type="scientific">Aspergillus sclerotiicarbonarius (strain CBS 121057 / IBT 28362)</name>
    <dbReference type="NCBI Taxonomy" id="1448318"/>
    <lineage>
        <taxon>Eukaryota</taxon>
        <taxon>Fungi</taxon>
        <taxon>Dikarya</taxon>
        <taxon>Ascomycota</taxon>
        <taxon>Pezizomycotina</taxon>
        <taxon>Eurotiomycetes</taxon>
        <taxon>Eurotiomycetidae</taxon>
        <taxon>Eurotiales</taxon>
        <taxon>Aspergillaceae</taxon>
        <taxon>Aspergillus</taxon>
        <taxon>Aspergillus subgen. Circumdati</taxon>
    </lineage>
</organism>
<dbReference type="AlphaFoldDB" id="A0A319EVX1"/>
<evidence type="ECO:0000256" key="1">
    <source>
        <dbReference type="SAM" id="Phobius"/>
    </source>
</evidence>